<feature type="transmembrane region" description="Helical" evidence="1">
    <location>
        <begin position="99"/>
        <end position="122"/>
    </location>
</feature>
<feature type="transmembrane region" description="Helical" evidence="1">
    <location>
        <begin position="38"/>
        <end position="62"/>
    </location>
</feature>
<feature type="transmembrane region" description="Helical" evidence="1">
    <location>
        <begin position="142"/>
        <end position="160"/>
    </location>
</feature>
<dbReference type="InterPro" id="IPR024529">
    <property type="entry name" value="ECF_trnsprt_substrate-spec"/>
</dbReference>
<dbReference type="Gene3D" id="1.10.1760.20">
    <property type="match status" value="1"/>
</dbReference>
<protein>
    <recommendedName>
        <fullName evidence="4">ECF transporter S component</fullName>
    </recommendedName>
</protein>
<keyword evidence="1" id="KW-1133">Transmembrane helix</keyword>
<dbReference type="EMBL" id="MHNF01000039">
    <property type="protein sequence ID" value="OGZ40153.1"/>
    <property type="molecule type" value="Genomic_DNA"/>
</dbReference>
<evidence type="ECO:0000313" key="2">
    <source>
        <dbReference type="EMBL" id="OGZ40153.1"/>
    </source>
</evidence>
<feature type="transmembrane region" description="Helical" evidence="1">
    <location>
        <begin position="6"/>
        <end position="26"/>
    </location>
</feature>
<dbReference type="GO" id="GO:0022857">
    <property type="term" value="F:transmembrane transporter activity"/>
    <property type="evidence" value="ECO:0007669"/>
    <property type="project" value="InterPro"/>
</dbReference>
<gene>
    <name evidence="2" type="ORF">A3B04_03880</name>
</gene>
<evidence type="ECO:0000313" key="3">
    <source>
        <dbReference type="Proteomes" id="UP000177126"/>
    </source>
</evidence>
<dbReference type="Proteomes" id="UP000177126">
    <property type="component" value="Unassembled WGS sequence"/>
</dbReference>
<name>A0A1G2FQ41_9BACT</name>
<evidence type="ECO:0000256" key="1">
    <source>
        <dbReference type="SAM" id="Phobius"/>
    </source>
</evidence>
<reference evidence="2 3" key="1">
    <citation type="journal article" date="2016" name="Nat. Commun.">
        <title>Thousands of microbial genomes shed light on interconnected biogeochemical processes in an aquifer system.</title>
        <authorList>
            <person name="Anantharaman K."/>
            <person name="Brown C.T."/>
            <person name="Hug L.A."/>
            <person name="Sharon I."/>
            <person name="Castelle C.J."/>
            <person name="Probst A.J."/>
            <person name="Thomas B.C."/>
            <person name="Singh A."/>
            <person name="Wilkins M.J."/>
            <person name="Karaoz U."/>
            <person name="Brodie E.L."/>
            <person name="Williams K.H."/>
            <person name="Hubbard S.S."/>
            <person name="Banfield J.F."/>
        </authorList>
    </citation>
    <scope>NUCLEOTIDE SEQUENCE [LARGE SCALE GENOMIC DNA]</scope>
</reference>
<dbReference type="Pfam" id="PF12822">
    <property type="entry name" value="ECF_trnsprt"/>
    <property type="match status" value="1"/>
</dbReference>
<keyword evidence="1" id="KW-0812">Transmembrane</keyword>
<sequence length="163" mass="17629">MKTAIFVFAFTTLAILTPMIFHYFGGQAAGRLFLPMHFFVLAGGLLLGWRAGLAVGILTPLISYSFTGMPPVMVLPFVVIEVAAYGFLAGLLQEKFKNIWLSLAGAMILGRMILWLSIMVLPTKLSASPYVLGALQSGWQGIALQILLVPVVVIAVQKFLGND</sequence>
<comment type="caution">
    <text evidence="2">The sequence shown here is derived from an EMBL/GenBank/DDBJ whole genome shotgun (WGS) entry which is preliminary data.</text>
</comment>
<proteinExistence type="predicted"/>
<evidence type="ECO:0008006" key="4">
    <source>
        <dbReference type="Google" id="ProtNLM"/>
    </source>
</evidence>
<dbReference type="AlphaFoldDB" id="A0A1G2FQ41"/>
<organism evidence="2 3">
    <name type="scientific">Candidatus Portnoybacteria bacterium RIFCSPLOWO2_02_FULL_39_11</name>
    <dbReference type="NCBI Taxonomy" id="1802001"/>
    <lineage>
        <taxon>Bacteria</taxon>
        <taxon>Candidatus Portnoyibacteriota</taxon>
    </lineage>
</organism>
<accession>A0A1G2FQ41</accession>
<feature type="transmembrane region" description="Helical" evidence="1">
    <location>
        <begin position="74"/>
        <end position="92"/>
    </location>
</feature>
<keyword evidence="1" id="KW-0472">Membrane</keyword>